<dbReference type="CDD" id="cd01335">
    <property type="entry name" value="Radical_SAM"/>
    <property type="match status" value="1"/>
</dbReference>
<dbReference type="PANTHER" id="PTHR43020">
    <property type="entry name" value="CDK5 REGULATORY SUBUNIT-ASSOCIATED PROTEIN 1"/>
    <property type="match status" value="1"/>
</dbReference>
<sequence length="449" mass="49821">MKIFLETYGCQMNVSDSEIVCSVLAAAGHEIALALEEAEVVLINTCAIRENAYRKIYGRLDRLRPHRLRMIKEKGHFVVGLLGCMAQNLKKDMFKHPVVNLVVGPDNYRALPDLIAKLAARDQIKQTEIDADLSEYETYQGIDPKRFDGVNAWVTIMRGCDNFCTFCVVPYTRGRERSRSLSDVLAEVHRLVSQGFSQVTLLGQNVNSYQAEGLSFADLIVAVADVPGVSRVRFTSPHPKDFPDALLEAIANHPNICKHIHLPLQSGSDRVLELMSRTYTGAEFLALAQKIRRSIPNVSISTDIIVGFPTETESDHQKTLILLKTVGFESAYIFKYSERKGTIASKKFPDDVSSALKTSRIVALFDTQREIALEKNRTKIGSTLNVMLEGESDKRPGFQVGKTEGNMTVIFPQTLHSLGTIIPIVVTDATSATLLGKSQSLSMPVLEMF</sequence>
<dbReference type="PROSITE" id="PS51918">
    <property type="entry name" value="RADICAL_SAM"/>
    <property type="match status" value="1"/>
</dbReference>
<name>A0A3B1DBI9_9ZZZZ</name>
<dbReference type="InterPro" id="IPR038135">
    <property type="entry name" value="Methylthiotransferase_N_sf"/>
</dbReference>
<feature type="domain" description="TRAM" evidence="7">
    <location>
        <begin position="377"/>
        <end position="440"/>
    </location>
</feature>
<evidence type="ECO:0000256" key="1">
    <source>
        <dbReference type="ARBA" id="ARBA00001966"/>
    </source>
</evidence>
<dbReference type="EC" id="2.8.4.3" evidence="10"/>
<evidence type="ECO:0000313" key="10">
    <source>
        <dbReference type="EMBL" id="VAX29155.1"/>
    </source>
</evidence>
<dbReference type="FunFam" id="3.80.30.20:FF:000001">
    <property type="entry name" value="tRNA-2-methylthio-N(6)-dimethylallyladenosine synthase 2"/>
    <property type="match status" value="1"/>
</dbReference>
<keyword evidence="2" id="KW-0004">4Fe-4S</keyword>
<keyword evidence="6" id="KW-0411">Iron-sulfur</keyword>
<dbReference type="Gene3D" id="3.40.50.12160">
    <property type="entry name" value="Methylthiotransferase, N-terminal domain"/>
    <property type="match status" value="1"/>
</dbReference>
<feature type="domain" description="Radical SAM core" evidence="9">
    <location>
        <begin position="146"/>
        <end position="374"/>
    </location>
</feature>
<dbReference type="EMBL" id="UOGF01000048">
    <property type="protein sequence ID" value="VAX29155.1"/>
    <property type="molecule type" value="Genomic_DNA"/>
</dbReference>
<dbReference type="PROSITE" id="PS50926">
    <property type="entry name" value="TRAM"/>
    <property type="match status" value="1"/>
</dbReference>
<keyword evidence="4" id="KW-0479">Metal-binding</keyword>
<evidence type="ECO:0000259" key="7">
    <source>
        <dbReference type="PROSITE" id="PS50926"/>
    </source>
</evidence>
<dbReference type="NCBIfam" id="TIGR01574">
    <property type="entry name" value="miaB-methiolase"/>
    <property type="match status" value="1"/>
</dbReference>
<dbReference type="InterPro" id="IPR005839">
    <property type="entry name" value="Methylthiotransferase"/>
</dbReference>
<dbReference type="HAMAP" id="MF_01864">
    <property type="entry name" value="tRNA_metthiotr_MiaB"/>
    <property type="match status" value="1"/>
</dbReference>
<dbReference type="SFLD" id="SFLDG01082">
    <property type="entry name" value="B12-binding_domain_containing"/>
    <property type="match status" value="1"/>
</dbReference>
<dbReference type="SFLD" id="SFLDS00029">
    <property type="entry name" value="Radical_SAM"/>
    <property type="match status" value="1"/>
</dbReference>
<dbReference type="SFLD" id="SFLDF00273">
    <property type="entry name" value="(dimethylallyl)adenosine_tRNA"/>
    <property type="match status" value="1"/>
</dbReference>
<dbReference type="InterPro" id="IPR002792">
    <property type="entry name" value="TRAM_dom"/>
</dbReference>
<evidence type="ECO:0000259" key="9">
    <source>
        <dbReference type="PROSITE" id="PS51918"/>
    </source>
</evidence>
<keyword evidence="3" id="KW-0949">S-adenosyl-L-methionine</keyword>
<dbReference type="SMART" id="SM00729">
    <property type="entry name" value="Elp3"/>
    <property type="match status" value="1"/>
</dbReference>
<comment type="cofactor">
    <cofactor evidence="1">
        <name>[4Fe-4S] cluster</name>
        <dbReference type="ChEBI" id="CHEBI:49883"/>
    </cofactor>
</comment>
<dbReference type="InterPro" id="IPR006463">
    <property type="entry name" value="MiaB_methiolase"/>
</dbReference>
<evidence type="ECO:0000256" key="5">
    <source>
        <dbReference type="ARBA" id="ARBA00023004"/>
    </source>
</evidence>
<dbReference type="GO" id="GO:0005829">
    <property type="term" value="C:cytosol"/>
    <property type="evidence" value="ECO:0007669"/>
    <property type="project" value="TreeGrafter"/>
</dbReference>
<dbReference type="InterPro" id="IPR013848">
    <property type="entry name" value="Methylthiotransferase_N"/>
</dbReference>
<dbReference type="Gene3D" id="3.80.30.20">
    <property type="entry name" value="tm_1862 like domain"/>
    <property type="match status" value="1"/>
</dbReference>
<dbReference type="NCBIfam" id="TIGR00089">
    <property type="entry name" value="MiaB/RimO family radical SAM methylthiotransferase"/>
    <property type="match status" value="1"/>
</dbReference>
<protein>
    <submittedName>
        <fullName evidence="10">tRNA-i(6)A37 methylthiotransferase</fullName>
        <ecNumber evidence="10">2.8.4.3</ecNumber>
    </submittedName>
</protein>
<evidence type="ECO:0000256" key="6">
    <source>
        <dbReference type="ARBA" id="ARBA00023014"/>
    </source>
</evidence>
<organism evidence="10">
    <name type="scientific">hydrothermal vent metagenome</name>
    <dbReference type="NCBI Taxonomy" id="652676"/>
    <lineage>
        <taxon>unclassified sequences</taxon>
        <taxon>metagenomes</taxon>
        <taxon>ecological metagenomes</taxon>
    </lineage>
</organism>
<dbReference type="PROSITE" id="PS01278">
    <property type="entry name" value="MTTASE_RADICAL"/>
    <property type="match status" value="1"/>
</dbReference>
<keyword evidence="10" id="KW-0808">Transferase</keyword>
<dbReference type="SUPFAM" id="SSF102114">
    <property type="entry name" value="Radical SAM enzymes"/>
    <property type="match status" value="1"/>
</dbReference>
<dbReference type="GO" id="GO:0046872">
    <property type="term" value="F:metal ion binding"/>
    <property type="evidence" value="ECO:0007669"/>
    <property type="project" value="UniProtKB-KW"/>
</dbReference>
<dbReference type="GO" id="GO:0035597">
    <property type="term" value="F:tRNA-2-methylthio-N(6)-dimethylallyladenosine(37) synthase activity"/>
    <property type="evidence" value="ECO:0007669"/>
    <property type="project" value="UniProtKB-EC"/>
</dbReference>
<dbReference type="Pfam" id="PF01938">
    <property type="entry name" value="TRAM"/>
    <property type="match status" value="1"/>
</dbReference>
<evidence type="ECO:0000256" key="3">
    <source>
        <dbReference type="ARBA" id="ARBA00022691"/>
    </source>
</evidence>
<feature type="domain" description="MTTase N-terminal" evidence="8">
    <location>
        <begin position="1"/>
        <end position="120"/>
    </location>
</feature>
<proteinExistence type="inferred from homology"/>
<evidence type="ECO:0000259" key="8">
    <source>
        <dbReference type="PROSITE" id="PS51449"/>
    </source>
</evidence>
<dbReference type="SFLD" id="SFLDF00413">
    <property type="entry name" value="CDK5RAP1"/>
    <property type="match status" value="1"/>
</dbReference>
<dbReference type="SFLD" id="SFLDG01061">
    <property type="entry name" value="methylthiotransferase"/>
    <property type="match status" value="1"/>
</dbReference>
<dbReference type="GO" id="GO:0051539">
    <property type="term" value="F:4 iron, 4 sulfur cluster binding"/>
    <property type="evidence" value="ECO:0007669"/>
    <property type="project" value="UniProtKB-KW"/>
</dbReference>
<dbReference type="InterPro" id="IPR020612">
    <property type="entry name" value="Methylthiotransferase_CS"/>
</dbReference>
<evidence type="ECO:0000256" key="4">
    <source>
        <dbReference type="ARBA" id="ARBA00022723"/>
    </source>
</evidence>
<dbReference type="PROSITE" id="PS51449">
    <property type="entry name" value="MTTASE_N"/>
    <property type="match status" value="1"/>
</dbReference>
<keyword evidence="5" id="KW-0408">Iron</keyword>
<dbReference type="AlphaFoldDB" id="A0A3B1DBI9"/>
<dbReference type="InterPro" id="IPR058240">
    <property type="entry name" value="rSAM_sf"/>
</dbReference>
<accession>A0A3B1DBI9</accession>
<dbReference type="InterPro" id="IPR007197">
    <property type="entry name" value="rSAM"/>
</dbReference>
<dbReference type="PANTHER" id="PTHR43020:SF2">
    <property type="entry name" value="MITOCHONDRIAL TRNA METHYLTHIOTRANSFERASE CDK5RAP1"/>
    <property type="match status" value="1"/>
</dbReference>
<dbReference type="FunFam" id="3.40.50.12160:FF:000003">
    <property type="entry name" value="CDK5 regulatory subunit-associated protein 1"/>
    <property type="match status" value="1"/>
</dbReference>
<dbReference type="InterPro" id="IPR023404">
    <property type="entry name" value="rSAM_horseshoe"/>
</dbReference>
<reference evidence="10" key="1">
    <citation type="submission" date="2018-06" db="EMBL/GenBank/DDBJ databases">
        <authorList>
            <person name="Zhirakovskaya E."/>
        </authorList>
    </citation>
    <scope>NUCLEOTIDE SEQUENCE</scope>
</reference>
<evidence type="ECO:0000256" key="2">
    <source>
        <dbReference type="ARBA" id="ARBA00022485"/>
    </source>
</evidence>
<dbReference type="Pfam" id="PF04055">
    <property type="entry name" value="Radical_SAM"/>
    <property type="match status" value="1"/>
</dbReference>
<gene>
    <name evidence="10" type="ORF">MNBD_NITROSPIRAE01-1254</name>
</gene>
<dbReference type="InterPro" id="IPR006638">
    <property type="entry name" value="Elp3/MiaA/NifB-like_rSAM"/>
</dbReference>
<dbReference type="Pfam" id="PF00919">
    <property type="entry name" value="UPF0004"/>
    <property type="match status" value="1"/>
</dbReference>